<evidence type="ECO:0000256" key="1">
    <source>
        <dbReference type="SAM" id="MobiDB-lite"/>
    </source>
</evidence>
<evidence type="ECO:0000313" key="3">
    <source>
        <dbReference type="Proteomes" id="UP000005408"/>
    </source>
</evidence>
<accession>A0A8W8P053</accession>
<sequence>MVSQFEESMRKFKLKATPDSSTRKKRALRSPEVSAPELKNTCRSDVTKHGTTQPLHMGHKDTEFKQAKKSLKFVAEDVHAVQHPTEGFKQNSSISSISAEIQHPRLADVTLLEAKKSVLAKTTYRDILPDPKDISKKCDLSSQTLRGQGEIEVSINYPSGKKSVLVVFPPHKVLCKAIVDNNNVDKTIVNCLCQSNPNVVVNAVAKLIEDECNKVCRRGSGSFLQKKDYEDLMKFQWENLYKDLQDRCPHTLSIISSMVGLSVHPQTLHNKLASWQDKLDEALRDLKVKWTNGEEATREYQLVGDNWDKDIFPSYRTTDRKTESIHLFQIYAIVDRYSTSSPKGSSGFEDNLTFIPSLLEQEQLLKELTYIFASAIIRHVPQVTKHFEKSLPKTLGS</sequence>
<protein>
    <submittedName>
        <fullName evidence="2">Uncharacterized protein</fullName>
    </submittedName>
</protein>
<dbReference type="EnsemblMetazoa" id="G9654.1">
    <property type="protein sequence ID" value="G9654.1:cds"/>
    <property type="gene ID" value="G9654"/>
</dbReference>
<organism evidence="2 3">
    <name type="scientific">Magallana gigas</name>
    <name type="common">Pacific oyster</name>
    <name type="synonym">Crassostrea gigas</name>
    <dbReference type="NCBI Taxonomy" id="29159"/>
    <lineage>
        <taxon>Eukaryota</taxon>
        <taxon>Metazoa</taxon>
        <taxon>Spiralia</taxon>
        <taxon>Lophotrochozoa</taxon>
        <taxon>Mollusca</taxon>
        <taxon>Bivalvia</taxon>
        <taxon>Autobranchia</taxon>
        <taxon>Pteriomorphia</taxon>
        <taxon>Ostreida</taxon>
        <taxon>Ostreoidea</taxon>
        <taxon>Ostreidae</taxon>
        <taxon>Magallana</taxon>
    </lineage>
</organism>
<evidence type="ECO:0000313" key="2">
    <source>
        <dbReference type="EnsemblMetazoa" id="G9654.1:cds"/>
    </source>
</evidence>
<feature type="region of interest" description="Disordered" evidence="1">
    <location>
        <begin position="1"/>
        <end position="39"/>
    </location>
</feature>
<dbReference type="Proteomes" id="UP000005408">
    <property type="component" value="Unassembled WGS sequence"/>
</dbReference>
<dbReference type="AlphaFoldDB" id="A0A8W8P053"/>
<keyword evidence="3" id="KW-1185">Reference proteome</keyword>
<reference evidence="2" key="1">
    <citation type="submission" date="2022-08" db="UniProtKB">
        <authorList>
            <consortium name="EnsemblMetazoa"/>
        </authorList>
    </citation>
    <scope>IDENTIFICATION</scope>
    <source>
        <strain evidence="2">05x7-T-G4-1.051#20</strain>
    </source>
</reference>
<name>A0A8W8P053_MAGGI</name>
<proteinExistence type="predicted"/>